<dbReference type="PROSITE" id="PS52015">
    <property type="entry name" value="TONB_CTD"/>
    <property type="match status" value="1"/>
</dbReference>
<proteinExistence type="inferred from homology"/>
<reference evidence="14" key="1">
    <citation type="journal article" date="2022" name="J Environ Chem Eng">
        <title>Biodegradation of petroleum oil using a constructed nonpathogenic and heavy metal-tolerant bacterial consortium isolated from marine sponges.</title>
        <authorList>
            <person name="Dechsakulwatana C."/>
            <person name="Rungsihiranrut A."/>
            <person name="Muangchinda C."/>
            <person name="Ningthoujam R."/>
            <person name="Klankeo P."/>
            <person name="Pinyakong O."/>
        </authorList>
    </citation>
    <scope>NUCLEOTIDE SEQUENCE [LARGE SCALE GENOMIC DNA]</scope>
    <source>
        <strain evidence="14">MO2-4</strain>
    </source>
</reference>
<dbReference type="RefSeq" id="WP_317516253.1">
    <property type="nucleotide sequence ID" value="NZ_JAPTHD010000002.1"/>
</dbReference>
<dbReference type="PANTHER" id="PTHR33446">
    <property type="entry name" value="PROTEIN TONB-RELATED"/>
    <property type="match status" value="1"/>
</dbReference>
<dbReference type="InterPro" id="IPR006260">
    <property type="entry name" value="TonB/TolA_C"/>
</dbReference>
<dbReference type="NCBIfam" id="TIGR01352">
    <property type="entry name" value="tonB_Cterm"/>
    <property type="match status" value="1"/>
</dbReference>
<sequence length="256" mass="26237">MLQMASRAGDGDMPLRADGPAPVLSHPAPVVALASGGASRYGQGGRPNIAAIAAIVLVHAALIGAVLQDRSQVRKAQETRLTVVNLTSAPPPPAAEAPPPPPAAPQVVAPPPIVRTPPATPPAIQTTPDPVPVAAPVPVAMIAPAPAPAPAAPPAPPSLIQAGDLGTQMVSGKPPRYPIESRRKREQGTVVLALTLGVDGTVESIAIDRSSGHARLDTAARDAVRGWRWQPTIRGGQPVRVRGIVEIPFILRGDAR</sequence>
<evidence type="ECO:0000256" key="7">
    <source>
        <dbReference type="ARBA" id="ARBA00022927"/>
    </source>
</evidence>
<evidence type="ECO:0000256" key="5">
    <source>
        <dbReference type="ARBA" id="ARBA00022519"/>
    </source>
</evidence>
<evidence type="ECO:0000256" key="6">
    <source>
        <dbReference type="ARBA" id="ARBA00022692"/>
    </source>
</evidence>
<name>A0ABU3ZUN4_9SPHN</name>
<keyword evidence="14" id="KW-1185">Reference proteome</keyword>
<keyword evidence="9 11" id="KW-0472">Membrane</keyword>
<evidence type="ECO:0000256" key="8">
    <source>
        <dbReference type="ARBA" id="ARBA00022989"/>
    </source>
</evidence>
<dbReference type="Gene3D" id="3.30.1150.10">
    <property type="match status" value="1"/>
</dbReference>
<evidence type="ECO:0000256" key="9">
    <source>
        <dbReference type="ARBA" id="ARBA00023136"/>
    </source>
</evidence>
<dbReference type="InterPro" id="IPR037682">
    <property type="entry name" value="TonB_C"/>
</dbReference>
<dbReference type="Proteomes" id="UP001185984">
    <property type="component" value="Unassembled WGS sequence"/>
</dbReference>
<comment type="subcellular location">
    <subcellularLocation>
        <location evidence="1">Cell inner membrane</location>
        <topology evidence="1">Single-pass membrane protein</topology>
        <orientation evidence="1">Periplasmic side</orientation>
    </subcellularLocation>
</comment>
<dbReference type="PANTHER" id="PTHR33446:SF2">
    <property type="entry name" value="PROTEIN TONB"/>
    <property type="match status" value="1"/>
</dbReference>
<accession>A0ABU3ZUN4</accession>
<dbReference type="Pfam" id="PF03544">
    <property type="entry name" value="TonB_C"/>
    <property type="match status" value="1"/>
</dbReference>
<feature type="transmembrane region" description="Helical" evidence="11">
    <location>
        <begin position="49"/>
        <end position="67"/>
    </location>
</feature>
<dbReference type="EMBL" id="JAPTHD010000002">
    <property type="protein sequence ID" value="MDV5823234.1"/>
    <property type="molecule type" value="Genomic_DNA"/>
</dbReference>
<evidence type="ECO:0000313" key="13">
    <source>
        <dbReference type="EMBL" id="MDV5823234.1"/>
    </source>
</evidence>
<evidence type="ECO:0000256" key="2">
    <source>
        <dbReference type="ARBA" id="ARBA00006555"/>
    </source>
</evidence>
<comment type="similarity">
    <text evidence="2">Belongs to the TonB family.</text>
</comment>
<feature type="domain" description="TonB C-terminal" evidence="12">
    <location>
        <begin position="162"/>
        <end position="256"/>
    </location>
</feature>
<evidence type="ECO:0000256" key="1">
    <source>
        <dbReference type="ARBA" id="ARBA00004383"/>
    </source>
</evidence>
<keyword evidence="4" id="KW-1003">Cell membrane</keyword>
<keyword evidence="6 11" id="KW-0812">Transmembrane</keyword>
<keyword evidence="7" id="KW-0653">Protein transport</keyword>
<keyword evidence="5" id="KW-0997">Cell inner membrane</keyword>
<evidence type="ECO:0000256" key="4">
    <source>
        <dbReference type="ARBA" id="ARBA00022475"/>
    </source>
</evidence>
<keyword evidence="3" id="KW-0813">Transport</keyword>
<evidence type="ECO:0000256" key="10">
    <source>
        <dbReference type="SAM" id="MobiDB-lite"/>
    </source>
</evidence>
<evidence type="ECO:0000259" key="12">
    <source>
        <dbReference type="PROSITE" id="PS52015"/>
    </source>
</evidence>
<dbReference type="SUPFAM" id="SSF74653">
    <property type="entry name" value="TolA/TonB C-terminal domain"/>
    <property type="match status" value="1"/>
</dbReference>
<keyword evidence="8 11" id="KW-1133">Transmembrane helix</keyword>
<protein>
    <submittedName>
        <fullName evidence="13">Energy transducer TonB</fullName>
    </submittedName>
</protein>
<evidence type="ECO:0000256" key="3">
    <source>
        <dbReference type="ARBA" id="ARBA00022448"/>
    </source>
</evidence>
<organism evidence="13 14">
    <name type="scientific">Sphingobium naphthae</name>
    <dbReference type="NCBI Taxonomy" id="1886786"/>
    <lineage>
        <taxon>Bacteria</taxon>
        <taxon>Pseudomonadati</taxon>
        <taxon>Pseudomonadota</taxon>
        <taxon>Alphaproteobacteria</taxon>
        <taxon>Sphingomonadales</taxon>
        <taxon>Sphingomonadaceae</taxon>
        <taxon>Sphingobium</taxon>
    </lineage>
</organism>
<evidence type="ECO:0000256" key="11">
    <source>
        <dbReference type="SAM" id="Phobius"/>
    </source>
</evidence>
<feature type="region of interest" description="Disordered" evidence="10">
    <location>
        <begin position="1"/>
        <end position="21"/>
    </location>
</feature>
<dbReference type="InterPro" id="IPR051045">
    <property type="entry name" value="TonB-dependent_transducer"/>
</dbReference>
<gene>
    <name evidence="13" type="ORF">O0R41_06455</name>
</gene>
<evidence type="ECO:0000313" key="14">
    <source>
        <dbReference type="Proteomes" id="UP001185984"/>
    </source>
</evidence>
<comment type="caution">
    <text evidence="13">The sequence shown here is derived from an EMBL/GenBank/DDBJ whole genome shotgun (WGS) entry which is preliminary data.</text>
</comment>